<organism evidence="1 2">
    <name type="scientific">Gemmata palustris</name>
    <dbReference type="NCBI Taxonomy" id="2822762"/>
    <lineage>
        <taxon>Bacteria</taxon>
        <taxon>Pseudomonadati</taxon>
        <taxon>Planctomycetota</taxon>
        <taxon>Planctomycetia</taxon>
        <taxon>Gemmatales</taxon>
        <taxon>Gemmataceae</taxon>
        <taxon>Gemmata</taxon>
    </lineage>
</organism>
<evidence type="ECO:0000313" key="1">
    <source>
        <dbReference type="EMBL" id="MBP3953969.1"/>
    </source>
</evidence>
<dbReference type="EMBL" id="JAGKQQ010000001">
    <property type="protein sequence ID" value="MBP3953969.1"/>
    <property type="molecule type" value="Genomic_DNA"/>
</dbReference>
<gene>
    <name evidence="1" type="ORF">J8F10_01465</name>
</gene>
<sequence>MIQVVGGLGSVFAVLVCGLIALPVSAQPKKKEPVKKPGALHVYDGGSLFTNSAIDKAKAAMGKTVFERETALTVETFATIPKDKTAPEKGEEAKFFTNWAKSEAALDKAKGVYVLVCRSPGYVTVIVDKAARDRGFTNENEQKLRDILLASFREAGQAKKDGKSDEEQFKIRDKALSGAADYVSSVLKGTAK</sequence>
<protein>
    <recommendedName>
        <fullName evidence="3">TPM domain-containing protein</fullName>
    </recommendedName>
</protein>
<evidence type="ECO:0000313" key="2">
    <source>
        <dbReference type="Proteomes" id="UP000676565"/>
    </source>
</evidence>
<dbReference type="Proteomes" id="UP000676565">
    <property type="component" value="Unassembled WGS sequence"/>
</dbReference>
<dbReference type="RefSeq" id="WP_210651996.1">
    <property type="nucleotide sequence ID" value="NZ_JAGKQQ010000001.1"/>
</dbReference>
<accession>A0ABS5BJU8</accession>
<name>A0ABS5BJU8_9BACT</name>
<evidence type="ECO:0008006" key="3">
    <source>
        <dbReference type="Google" id="ProtNLM"/>
    </source>
</evidence>
<reference evidence="1 2" key="1">
    <citation type="submission" date="2021-04" db="EMBL/GenBank/DDBJ databases">
        <authorList>
            <person name="Ivanova A."/>
        </authorList>
    </citation>
    <scope>NUCLEOTIDE SEQUENCE [LARGE SCALE GENOMIC DNA]</scope>
    <source>
        <strain evidence="1 2">G18</strain>
    </source>
</reference>
<keyword evidence="2" id="KW-1185">Reference proteome</keyword>
<comment type="caution">
    <text evidence="1">The sequence shown here is derived from an EMBL/GenBank/DDBJ whole genome shotgun (WGS) entry which is preliminary data.</text>
</comment>
<proteinExistence type="predicted"/>